<dbReference type="Proteomes" id="UP000003250">
    <property type="component" value="Unassembled WGS sequence"/>
</dbReference>
<proteinExistence type="predicted"/>
<organism evidence="1 2">
    <name type="scientific">Mesorhizobium alhagi CCNWXJ12-2</name>
    <dbReference type="NCBI Taxonomy" id="1107882"/>
    <lineage>
        <taxon>Bacteria</taxon>
        <taxon>Pseudomonadati</taxon>
        <taxon>Pseudomonadota</taxon>
        <taxon>Alphaproteobacteria</taxon>
        <taxon>Hyphomicrobiales</taxon>
        <taxon>Phyllobacteriaceae</taxon>
        <taxon>Allomesorhizobium</taxon>
    </lineage>
</organism>
<evidence type="ECO:0000313" key="1">
    <source>
        <dbReference type="EMBL" id="EHK56878.1"/>
    </source>
</evidence>
<gene>
    <name evidence="1" type="ORF">MAXJ12_12472</name>
</gene>
<dbReference type="PATRIC" id="fig|1107882.3.peg.2444"/>
<reference evidence="1 2" key="1">
    <citation type="journal article" date="2012" name="J. Bacteriol.">
        <title>Draft Genome Sequence of Mesorhizobium alhagi CCNWXJ12-2T, a Novel Salt-Resistant Species Isolated from the Desert of Northwestern China.</title>
        <authorList>
            <person name="Zhou M."/>
            <person name="Chen W."/>
            <person name="Chen H."/>
            <person name="Wei G."/>
        </authorList>
    </citation>
    <scope>NUCLEOTIDE SEQUENCE [LARGE SCALE GENOMIC DNA]</scope>
    <source>
        <strain evidence="1 2">CCNWXJ12-2</strain>
    </source>
</reference>
<keyword evidence="2" id="KW-1185">Reference proteome</keyword>
<protein>
    <submittedName>
        <fullName evidence="1">Uncharacterized protein</fullName>
    </submittedName>
</protein>
<name>H0HQR4_9HYPH</name>
<dbReference type="AlphaFoldDB" id="H0HQR4"/>
<accession>H0HQR4</accession>
<sequence>MRGLKGKMLYAAVKPFMGRPNTPETVEEIGAALEKAEQDYAALIADLTREFTPEELEKFLLGEFTPEDRHLM</sequence>
<evidence type="ECO:0000313" key="2">
    <source>
        <dbReference type="Proteomes" id="UP000003250"/>
    </source>
</evidence>
<dbReference type="EMBL" id="AHAM01000096">
    <property type="protein sequence ID" value="EHK56878.1"/>
    <property type="molecule type" value="Genomic_DNA"/>
</dbReference>
<dbReference type="RefSeq" id="WP_008836124.1">
    <property type="nucleotide sequence ID" value="NZ_AHAM01000096.1"/>
</dbReference>